<dbReference type="SMART" id="SM00220">
    <property type="entry name" value="S_TKc"/>
    <property type="match status" value="1"/>
</dbReference>
<dbReference type="InterPro" id="IPR008271">
    <property type="entry name" value="Ser/Thr_kinase_AS"/>
</dbReference>
<dbReference type="Pfam" id="PF07714">
    <property type="entry name" value="PK_Tyr_Ser-Thr"/>
    <property type="match status" value="1"/>
</dbReference>
<evidence type="ECO:0000313" key="4">
    <source>
        <dbReference type="Proteomes" id="UP001497522"/>
    </source>
</evidence>
<gene>
    <name evidence="3" type="ORF">CSSPJE1EN2_LOCUS22883</name>
</gene>
<evidence type="ECO:0000256" key="1">
    <source>
        <dbReference type="SAM" id="MobiDB-lite"/>
    </source>
</evidence>
<accession>A0ABP1BYH5</accession>
<proteinExistence type="predicted"/>
<feature type="region of interest" description="Disordered" evidence="1">
    <location>
        <begin position="37"/>
        <end position="239"/>
    </location>
</feature>
<protein>
    <recommendedName>
        <fullName evidence="2">Protein kinase domain-containing protein</fullName>
    </recommendedName>
</protein>
<dbReference type="InterPro" id="IPR051681">
    <property type="entry name" value="Ser/Thr_Kinases-Pseudokinases"/>
</dbReference>
<dbReference type="InterPro" id="IPR001245">
    <property type="entry name" value="Ser-Thr/Tyr_kinase_cat_dom"/>
</dbReference>
<dbReference type="EMBL" id="OZ023709">
    <property type="protein sequence ID" value="CAK9881527.1"/>
    <property type="molecule type" value="Genomic_DNA"/>
</dbReference>
<sequence>MDCTDSKSVGSHVESAEYVLASQFAAVMQVQTSAVMLSSPGEDQERKIDTCALGSGSGPRSELEPKKDTSTTTAHSTELPTTEATTSRGGVEPMSSGSARKREWPETLPEEENPSGEETSINKEDEQAMTRGGVEPMYSGSAPKCQWTETLPEEEDPSGEVTSVNEEGEQAMTRGGAEPMYSGSAPMCQWTETLPEEEDPSGEETRDDEYKEATTAGEDASSEEDEEATTSGGVKPIYAGTAPKSYWTQTVPAKEEDASGVETSVNEEDEKGCLRLVRRIYPSELKLVRKIAQGGQAKIFLAKYLKTQQDVVVKRYTSCQVKAGKLQRQMERVMKACEKRYESGLCRVIGVSVDEKGRVSTVMELMDGDLRNFIDVCNPLLSYGDKLGLMKAIASGIKELHGCGFIHKDLKASNILVSSKPYTETFNHRAYEENTETYNHDAYEENTTDWRSIHKDFRPSTIRVSPIPTMEFETRVKDWKKIYHSVIYWNISNRMNSRKLSCGNLIDAKIGDYESSDVVLGTGFFRAPEVLRALRDGTEVEYSAAVDVYGFGMVCYELLTGKLPFHGHPLSDYDLVLSGERPDVSNEVPWMRKLLHRCWDEDPHQRPGWDEILQILM</sequence>
<name>A0ABP1BYH5_9BRYO</name>
<evidence type="ECO:0000259" key="2">
    <source>
        <dbReference type="PROSITE" id="PS50011"/>
    </source>
</evidence>
<dbReference type="PROSITE" id="PS00108">
    <property type="entry name" value="PROTEIN_KINASE_ST"/>
    <property type="match status" value="1"/>
</dbReference>
<feature type="compositionally biased region" description="Polar residues" evidence="1">
    <location>
        <begin position="70"/>
        <end position="88"/>
    </location>
</feature>
<dbReference type="PANTHER" id="PTHR44329">
    <property type="entry name" value="SERINE/THREONINE-PROTEIN KINASE TNNI3K-RELATED"/>
    <property type="match status" value="1"/>
</dbReference>
<dbReference type="InterPro" id="IPR000719">
    <property type="entry name" value="Prot_kinase_dom"/>
</dbReference>
<organism evidence="3 4">
    <name type="scientific">Sphagnum jensenii</name>
    <dbReference type="NCBI Taxonomy" id="128206"/>
    <lineage>
        <taxon>Eukaryota</taxon>
        <taxon>Viridiplantae</taxon>
        <taxon>Streptophyta</taxon>
        <taxon>Embryophyta</taxon>
        <taxon>Bryophyta</taxon>
        <taxon>Sphagnophytina</taxon>
        <taxon>Sphagnopsida</taxon>
        <taxon>Sphagnales</taxon>
        <taxon>Sphagnaceae</taxon>
        <taxon>Sphagnum</taxon>
    </lineage>
</organism>
<feature type="compositionally biased region" description="Acidic residues" evidence="1">
    <location>
        <begin position="194"/>
        <end position="207"/>
    </location>
</feature>
<dbReference type="Proteomes" id="UP001497522">
    <property type="component" value="Chromosome 8"/>
</dbReference>
<keyword evidence="4" id="KW-1185">Reference proteome</keyword>
<evidence type="ECO:0000313" key="3">
    <source>
        <dbReference type="EMBL" id="CAK9881527.1"/>
    </source>
</evidence>
<feature type="domain" description="Protein kinase" evidence="2">
    <location>
        <begin position="285"/>
        <end position="617"/>
    </location>
</feature>
<dbReference type="PROSITE" id="PS50011">
    <property type="entry name" value="PROTEIN_KINASE_DOM"/>
    <property type="match status" value="1"/>
</dbReference>
<dbReference type="Pfam" id="PF00069">
    <property type="entry name" value="Pkinase"/>
    <property type="match status" value="1"/>
</dbReference>
<dbReference type="SUPFAM" id="SSF56112">
    <property type="entry name" value="Protein kinase-like (PK-like)"/>
    <property type="match status" value="1"/>
</dbReference>
<reference evidence="3" key="1">
    <citation type="submission" date="2024-03" db="EMBL/GenBank/DDBJ databases">
        <authorList>
            <consortium name="ELIXIR-Norway"/>
            <consortium name="Elixir Norway"/>
        </authorList>
    </citation>
    <scope>NUCLEOTIDE SEQUENCE</scope>
</reference>
<dbReference type="Gene3D" id="1.10.510.10">
    <property type="entry name" value="Transferase(Phosphotransferase) domain 1"/>
    <property type="match status" value="2"/>
</dbReference>
<dbReference type="InterPro" id="IPR011009">
    <property type="entry name" value="Kinase-like_dom_sf"/>
</dbReference>